<name>A0A3N2PZV2_SODAK</name>
<feature type="region of interest" description="Disordered" evidence="1">
    <location>
        <begin position="64"/>
        <end position="131"/>
    </location>
</feature>
<evidence type="ECO:0000313" key="2">
    <source>
        <dbReference type="EMBL" id="ROT39885.1"/>
    </source>
</evidence>
<dbReference type="Proteomes" id="UP000272025">
    <property type="component" value="Unassembled WGS sequence"/>
</dbReference>
<dbReference type="OrthoDB" id="3363286at2759"/>
<sequence length="131" mass="14542">MGACMPKTAMRISARLRTTVPGLGTTLQPCQCRAISIQHGDAHNQARGHRRAELAARINQSLKDDEHGNQLELHSNTKTVSTPVGDLPISPVMDPAWMEAKERFKTPKAKPKQTKGKDGGRFRKKLFLNPY</sequence>
<feature type="compositionally biased region" description="Polar residues" evidence="1">
    <location>
        <begin position="72"/>
        <end position="82"/>
    </location>
</feature>
<dbReference type="GeneID" id="39581929"/>
<accession>A0A3N2PZV2</accession>
<keyword evidence="3" id="KW-1185">Reference proteome</keyword>
<feature type="compositionally biased region" description="Basic residues" evidence="1">
    <location>
        <begin position="122"/>
        <end position="131"/>
    </location>
</feature>
<evidence type="ECO:0000256" key="1">
    <source>
        <dbReference type="SAM" id="MobiDB-lite"/>
    </source>
</evidence>
<dbReference type="AlphaFoldDB" id="A0A3N2PZV2"/>
<evidence type="ECO:0000313" key="3">
    <source>
        <dbReference type="Proteomes" id="UP000272025"/>
    </source>
</evidence>
<feature type="non-terminal residue" evidence="2">
    <location>
        <position position="131"/>
    </location>
</feature>
<organism evidence="2 3">
    <name type="scientific">Sodiomyces alkalinus (strain CBS 110278 / VKM F-3762 / F11)</name>
    <name type="common">Alkaliphilic filamentous fungus</name>
    <dbReference type="NCBI Taxonomy" id="1314773"/>
    <lineage>
        <taxon>Eukaryota</taxon>
        <taxon>Fungi</taxon>
        <taxon>Dikarya</taxon>
        <taxon>Ascomycota</taxon>
        <taxon>Pezizomycotina</taxon>
        <taxon>Sordariomycetes</taxon>
        <taxon>Hypocreomycetidae</taxon>
        <taxon>Glomerellales</taxon>
        <taxon>Plectosphaerellaceae</taxon>
        <taxon>Sodiomyces</taxon>
    </lineage>
</organism>
<proteinExistence type="predicted"/>
<dbReference type="EMBL" id="ML119053">
    <property type="protein sequence ID" value="ROT39885.1"/>
    <property type="molecule type" value="Genomic_DNA"/>
</dbReference>
<dbReference type="RefSeq" id="XP_028467691.1">
    <property type="nucleotide sequence ID" value="XM_028613451.1"/>
</dbReference>
<protein>
    <submittedName>
        <fullName evidence="2">Uncharacterized protein</fullName>
    </submittedName>
</protein>
<reference evidence="2 3" key="1">
    <citation type="journal article" date="2018" name="Mol. Ecol.">
        <title>The obligate alkalophilic soda-lake fungus Sodiomyces alkalinus has shifted to a protein diet.</title>
        <authorList>
            <person name="Grum-Grzhimaylo A.A."/>
            <person name="Falkoski D.L."/>
            <person name="van den Heuvel J."/>
            <person name="Valero-Jimenez C.A."/>
            <person name="Min B."/>
            <person name="Choi I.G."/>
            <person name="Lipzen A."/>
            <person name="Daum C.G."/>
            <person name="Aanen D.K."/>
            <person name="Tsang A."/>
            <person name="Henrissat B."/>
            <person name="Bilanenko E.N."/>
            <person name="de Vries R.P."/>
            <person name="van Kan J.A.L."/>
            <person name="Grigoriev I.V."/>
            <person name="Debets A.J.M."/>
        </authorList>
    </citation>
    <scope>NUCLEOTIDE SEQUENCE [LARGE SCALE GENOMIC DNA]</scope>
    <source>
        <strain evidence="2 3">F11</strain>
    </source>
</reference>
<gene>
    <name evidence="2" type="ORF">SODALDRAFT_349989</name>
</gene>
<dbReference type="STRING" id="1314773.A0A3N2PZV2"/>